<proteinExistence type="predicted"/>
<dbReference type="Pfam" id="PF02566">
    <property type="entry name" value="OsmC"/>
    <property type="match status" value="1"/>
</dbReference>
<keyword evidence="3" id="KW-1185">Reference proteome</keyword>
<dbReference type="InterPro" id="IPR003718">
    <property type="entry name" value="OsmC/Ohr_fam"/>
</dbReference>
<reference evidence="2" key="1">
    <citation type="journal article" date="2014" name="Int. J. Syst. Evol. Microbiol.">
        <title>Complete genome sequence of Corynebacterium casei LMG S-19264T (=DSM 44701T), isolated from a smear-ripened cheese.</title>
        <authorList>
            <consortium name="US DOE Joint Genome Institute (JGI-PGF)"/>
            <person name="Walter F."/>
            <person name="Albersmeier A."/>
            <person name="Kalinowski J."/>
            <person name="Ruckert C."/>
        </authorList>
    </citation>
    <scope>NUCLEOTIDE SEQUENCE</scope>
    <source>
        <strain evidence="2">CGMCC 1.12181</strain>
    </source>
</reference>
<dbReference type="NCBIfam" id="TIGR00702">
    <property type="entry name" value="YcaO-type kinase domain"/>
    <property type="match status" value="1"/>
</dbReference>
<protein>
    <submittedName>
        <fullName evidence="2">Protein involved in RimO-mediated beta-methylthiolation of ribosomal protein S12 YcaO</fullName>
    </submittedName>
</protein>
<dbReference type="Gene3D" id="3.30.160.660">
    <property type="match status" value="1"/>
</dbReference>
<dbReference type="NCBIfam" id="TIGR03549">
    <property type="entry name" value="OsmC domain/YcaO domain-containing protein"/>
    <property type="match status" value="1"/>
</dbReference>
<dbReference type="AlphaFoldDB" id="A0A917CCN6"/>
<sequence length="727" mass="82033">MEIKVNFLDNLRQEAIFDDFKVITDQPIRYKGDGSAPGPFDYFLASSALCAAYFVRIYCNSRDIPTENIRLSQNNIVDPEDRYNQIFKIQVELPEDISEKDRRGILRSIDRCTVKKVVQTGPEFQVEIVENLDAESGALLMADVDQGSQTFIEGKDLPLEETIARTSKLIEDLGIKIEIGSWRNIVPNVWSLHLRDAASPLCFTNGKGATKESALCSALGEFVERMNCGFFYNDYYFGKAIANSDFVHYPNEQWFALTEDDALPDGILDDYCLDIYNPDGELRGSHLIDTNSGRVDRGICCIPYQRQSDGKTVYFPSNLIENLYVSNGMSSGNTLAEAKVQALSEIIERAVKKKIIQEEIALPDVSEDVLAKYPKIVAGIEALAEQGFPVVVKDASLGGRFPVMNVTLMNPKTGGAYACFGAHPSFEVALERTLTELLQGRSFQGLDDMPRPTFNSLAVTEPENSVDHFIDSTGIVSWRFFSNQADYEFNAWDFSDSTEAESDFLMGLFENMDLEVYMAVFDELGSQVCRILVPGYSEIYPVEDLIWDNTNMALDFREDILNIHRLSDDELSDLVNRLEDSQLDNYMDIKTLIGIEFDENTVWGQLTILELKILIYLVLKDYEEALDLVQAFLQYNDNTVERELFYFAMEAVLEITLDDSLEIDDFIENLKRMFGAETTAAVVGSITGEVRFHGLTQTSMRLEGLNRHLNLIDFIQKVHGARAQATK</sequence>
<comment type="caution">
    <text evidence="2">The sequence shown here is derived from an EMBL/GenBank/DDBJ whole genome shotgun (WGS) entry which is preliminary data.</text>
</comment>
<dbReference type="SUPFAM" id="SSF82784">
    <property type="entry name" value="OsmC-like"/>
    <property type="match status" value="1"/>
</dbReference>
<feature type="domain" description="YcaO" evidence="1">
    <location>
        <begin position="206"/>
        <end position="570"/>
    </location>
</feature>
<dbReference type="Gene3D" id="3.30.300.20">
    <property type="match status" value="1"/>
</dbReference>
<accession>A0A917CCN6</accession>
<dbReference type="InterPro" id="IPR019938">
    <property type="entry name" value="YcaO_dom_prot"/>
</dbReference>
<dbReference type="Proteomes" id="UP000605253">
    <property type="component" value="Unassembled WGS sequence"/>
</dbReference>
<evidence type="ECO:0000313" key="2">
    <source>
        <dbReference type="EMBL" id="GGF84268.1"/>
    </source>
</evidence>
<reference evidence="2" key="2">
    <citation type="submission" date="2020-09" db="EMBL/GenBank/DDBJ databases">
        <authorList>
            <person name="Sun Q."/>
            <person name="Zhou Y."/>
        </authorList>
    </citation>
    <scope>NUCLEOTIDE SEQUENCE</scope>
    <source>
        <strain evidence="2">CGMCC 1.12181</strain>
    </source>
</reference>
<evidence type="ECO:0000259" key="1">
    <source>
        <dbReference type="PROSITE" id="PS51664"/>
    </source>
</evidence>
<keyword evidence="2" id="KW-0689">Ribosomal protein</keyword>
<evidence type="ECO:0000313" key="3">
    <source>
        <dbReference type="Proteomes" id="UP000605253"/>
    </source>
</evidence>
<dbReference type="PANTHER" id="PTHR37809">
    <property type="entry name" value="RIBOSOMAL PROTEIN S12 METHYLTHIOTRANSFERASE ACCESSORY FACTOR YCAO"/>
    <property type="match status" value="1"/>
</dbReference>
<dbReference type="PANTHER" id="PTHR37809:SF1">
    <property type="entry name" value="RIBOSOMAL PROTEIN S12 METHYLTHIOTRANSFERASE ACCESSORY FACTOR YCAO"/>
    <property type="match status" value="1"/>
</dbReference>
<dbReference type="Pfam" id="PF02624">
    <property type="entry name" value="YcaO"/>
    <property type="match status" value="1"/>
</dbReference>
<dbReference type="InterPro" id="IPR003776">
    <property type="entry name" value="YcaO-like_dom"/>
</dbReference>
<dbReference type="GO" id="GO:0005840">
    <property type="term" value="C:ribosome"/>
    <property type="evidence" value="ECO:0007669"/>
    <property type="project" value="UniProtKB-KW"/>
</dbReference>
<dbReference type="NCBIfam" id="NF040716">
    <property type="entry name" value="YcaO_for_S12"/>
    <property type="match status" value="1"/>
</dbReference>
<organism evidence="2 3">
    <name type="scientific">Marinicella pacifica</name>
    <dbReference type="NCBI Taxonomy" id="1171543"/>
    <lineage>
        <taxon>Bacteria</taxon>
        <taxon>Pseudomonadati</taxon>
        <taxon>Pseudomonadota</taxon>
        <taxon>Gammaproteobacteria</taxon>
        <taxon>Lysobacterales</taxon>
        <taxon>Marinicellaceae</taxon>
        <taxon>Marinicella</taxon>
    </lineage>
</organism>
<dbReference type="PROSITE" id="PS51664">
    <property type="entry name" value="YCAO"/>
    <property type="match status" value="1"/>
</dbReference>
<name>A0A917CCN6_9GAMM</name>
<keyword evidence="2" id="KW-0687">Ribonucleoprotein</keyword>
<dbReference type="Pfam" id="PF18381">
    <property type="entry name" value="YcaO_C"/>
    <property type="match status" value="1"/>
</dbReference>
<dbReference type="Gene3D" id="3.30.1330.230">
    <property type="match status" value="1"/>
</dbReference>
<dbReference type="InterPro" id="IPR041080">
    <property type="entry name" value="YcaO_C"/>
</dbReference>
<dbReference type="EMBL" id="BMEO01000001">
    <property type="protein sequence ID" value="GGF84268.1"/>
    <property type="molecule type" value="Genomic_DNA"/>
</dbReference>
<dbReference type="RefSeq" id="WP_188363754.1">
    <property type="nucleotide sequence ID" value="NZ_BAABJF010000011.1"/>
</dbReference>
<gene>
    <name evidence="2" type="primary">ycaO</name>
    <name evidence="2" type="ORF">GCM10011365_01500</name>
</gene>
<dbReference type="InterPro" id="IPR015946">
    <property type="entry name" value="KH_dom-like_a/b"/>
</dbReference>
<dbReference type="InterPro" id="IPR036102">
    <property type="entry name" value="OsmC/Ohrsf"/>
</dbReference>